<organism evidence="2 3">
    <name type="scientific">Belliella alkalica</name>
    <dbReference type="NCBI Taxonomy" id="1730871"/>
    <lineage>
        <taxon>Bacteria</taxon>
        <taxon>Pseudomonadati</taxon>
        <taxon>Bacteroidota</taxon>
        <taxon>Cytophagia</taxon>
        <taxon>Cytophagales</taxon>
        <taxon>Cyclobacteriaceae</taxon>
        <taxon>Belliella</taxon>
    </lineage>
</organism>
<evidence type="ECO:0000313" key="2">
    <source>
        <dbReference type="EMBL" id="MCH7412722.1"/>
    </source>
</evidence>
<dbReference type="Pfam" id="PF00085">
    <property type="entry name" value="Thioredoxin"/>
    <property type="match status" value="1"/>
</dbReference>
<feature type="domain" description="Thioredoxin" evidence="1">
    <location>
        <begin position="3"/>
        <end position="94"/>
    </location>
</feature>
<gene>
    <name evidence="2" type="ORF">MM213_04440</name>
</gene>
<dbReference type="Gene3D" id="3.40.30.10">
    <property type="entry name" value="Glutaredoxin"/>
    <property type="match status" value="1"/>
</dbReference>
<accession>A0ABS9V8H4</accession>
<keyword evidence="3" id="KW-1185">Reference proteome</keyword>
<dbReference type="InterPro" id="IPR013766">
    <property type="entry name" value="Thioredoxin_domain"/>
</dbReference>
<sequence>MDQFNQLLIQFPAALIYLYQEDCGICTVLYPKVCEMLDKDFPKMEMIILHAEQNRELAAQIRMLSVPGIILYFDGKEFFRSAGVVTVSELKSRIGRLYEMFF</sequence>
<dbReference type="EMBL" id="JAKZGO010000003">
    <property type="protein sequence ID" value="MCH7412722.1"/>
    <property type="molecule type" value="Genomic_DNA"/>
</dbReference>
<dbReference type="SUPFAM" id="SSF52833">
    <property type="entry name" value="Thioredoxin-like"/>
    <property type="match status" value="1"/>
</dbReference>
<name>A0ABS9V8H4_9BACT</name>
<dbReference type="InterPro" id="IPR036249">
    <property type="entry name" value="Thioredoxin-like_sf"/>
</dbReference>
<comment type="caution">
    <text evidence="2">The sequence shown here is derived from an EMBL/GenBank/DDBJ whole genome shotgun (WGS) entry which is preliminary data.</text>
</comment>
<evidence type="ECO:0000259" key="1">
    <source>
        <dbReference type="Pfam" id="PF00085"/>
    </source>
</evidence>
<evidence type="ECO:0000313" key="3">
    <source>
        <dbReference type="Proteomes" id="UP001165430"/>
    </source>
</evidence>
<reference evidence="2" key="1">
    <citation type="submission" date="2022-03" db="EMBL/GenBank/DDBJ databases">
        <title>De novo assembled genomes of Belliella spp. (Cyclobacteriaceae) strains.</title>
        <authorList>
            <person name="Szabo A."/>
            <person name="Korponai K."/>
            <person name="Felfoldi T."/>
        </authorList>
    </citation>
    <scope>NUCLEOTIDE SEQUENCE</scope>
    <source>
        <strain evidence="2">DSM 111903</strain>
    </source>
</reference>
<dbReference type="CDD" id="cd02947">
    <property type="entry name" value="TRX_family"/>
    <property type="match status" value="1"/>
</dbReference>
<protein>
    <submittedName>
        <fullName evidence="2">Thioredoxin family protein</fullName>
    </submittedName>
</protein>
<dbReference type="Proteomes" id="UP001165430">
    <property type="component" value="Unassembled WGS sequence"/>
</dbReference>
<proteinExistence type="predicted"/>